<feature type="region of interest" description="Disordered" evidence="1">
    <location>
        <begin position="1"/>
        <end position="46"/>
    </location>
</feature>
<dbReference type="EMBL" id="WNYA01000006">
    <property type="protein sequence ID" value="KAG8567377.1"/>
    <property type="molecule type" value="Genomic_DNA"/>
</dbReference>
<dbReference type="PANTHER" id="PTHR15016">
    <property type="entry name" value="BREAST CARCINOMA-AMPLIFIED SEQUENCE 1"/>
    <property type="match status" value="1"/>
</dbReference>
<feature type="compositionally biased region" description="Polar residues" evidence="1">
    <location>
        <begin position="511"/>
        <end position="523"/>
    </location>
</feature>
<gene>
    <name evidence="2" type="ORF">GDO81_013596</name>
</gene>
<evidence type="ECO:0000313" key="2">
    <source>
        <dbReference type="EMBL" id="KAG8567377.1"/>
    </source>
</evidence>
<keyword evidence="3" id="KW-1185">Reference proteome</keyword>
<feature type="compositionally biased region" description="Basic and acidic residues" evidence="1">
    <location>
        <begin position="544"/>
        <end position="555"/>
    </location>
</feature>
<name>A0AAV7B3T2_ENGPU</name>
<feature type="region of interest" description="Disordered" evidence="1">
    <location>
        <begin position="214"/>
        <end position="256"/>
    </location>
</feature>
<feature type="compositionally biased region" description="Basic and acidic residues" evidence="1">
    <location>
        <begin position="743"/>
        <end position="767"/>
    </location>
</feature>
<feature type="compositionally biased region" description="Basic and acidic residues" evidence="1">
    <location>
        <begin position="666"/>
        <end position="676"/>
    </location>
</feature>
<dbReference type="Proteomes" id="UP000824782">
    <property type="component" value="Unassembled WGS sequence"/>
</dbReference>
<accession>A0AAV7B3T2</accession>
<feature type="compositionally biased region" description="Basic and acidic residues" evidence="1">
    <location>
        <begin position="275"/>
        <end position="294"/>
    </location>
</feature>
<evidence type="ECO:0000256" key="1">
    <source>
        <dbReference type="SAM" id="MobiDB-lite"/>
    </source>
</evidence>
<feature type="compositionally biased region" description="Polar residues" evidence="1">
    <location>
        <begin position="238"/>
        <end position="253"/>
    </location>
</feature>
<feature type="compositionally biased region" description="Low complexity" evidence="1">
    <location>
        <begin position="641"/>
        <end position="653"/>
    </location>
</feature>
<organism evidence="2 3">
    <name type="scientific">Engystomops pustulosus</name>
    <name type="common">Tungara frog</name>
    <name type="synonym">Physalaemus pustulosus</name>
    <dbReference type="NCBI Taxonomy" id="76066"/>
    <lineage>
        <taxon>Eukaryota</taxon>
        <taxon>Metazoa</taxon>
        <taxon>Chordata</taxon>
        <taxon>Craniata</taxon>
        <taxon>Vertebrata</taxon>
        <taxon>Euteleostomi</taxon>
        <taxon>Amphibia</taxon>
        <taxon>Batrachia</taxon>
        <taxon>Anura</taxon>
        <taxon>Neobatrachia</taxon>
        <taxon>Hyloidea</taxon>
        <taxon>Leptodactylidae</taxon>
        <taxon>Leiuperinae</taxon>
        <taxon>Engystomops</taxon>
    </lineage>
</organism>
<feature type="compositionally biased region" description="Polar residues" evidence="1">
    <location>
        <begin position="654"/>
        <end position="665"/>
    </location>
</feature>
<evidence type="ECO:0000313" key="3">
    <source>
        <dbReference type="Proteomes" id="UP000824782"/>
    </source>
</evidence>
<sequence length="835" mass="91474">MGNEVSSSEVEEEQEQIKESKPEFAVEVKNGPVTLQSSPTVHSAPISNQVSSQQVIQQENVITSSQKTIVLSPISNGSVANAPPTAAKSKFRLNISRPTPGRNSFRPNSEEDIGLVKPEVTLQGSPVIQTQLMTPIVSDSIIGKETVVSVQNPASVLSAEEASLSLTNPTEEESEKPKEVSIFHKIFKPEKKMQSTVLPQVTVNQPVIITMDQDTELQSSPPSTVLQSQSVDDYDQAVSAQEQSTSDTTQNTPPAELHPVMSFFKTLVSPNKSVPKSEEEEKAEGGDKKKENGGYRKSSSKKEKHQSSVQHASEIEAKTVKKSESPKSGTLSRLFKQKSKKEEPLTSGSNVELEKSIVSVSVKSEKSPPEQVLIQDVPTQIAASEEEGKAAKESTTSRPKLFWRKSFKGEPQPKKIQENVVDVQVAQPVSVYSTPEQFPVQDAISLDSNVQVEENEKPMGEPSTRSVPFWRKSFKGDPQPRKKQDNVVIEQPVVSVSVNSEKLTPEPVITPDTTSLDSYTQQPESEKSKKEAASRPLPFWRKSFKADPPRQKDTENILVEQPVVSVSVNSEPPPSEKVVNADIKPLEADTQQAEIENTPKEAPSRPVPFWRKSFKGELRTPKVQETSLPEEPQTVLLTLDSSSEPEAQSSKSSTGNKGVTPGSKSLENKRPEDGKTAKPKIMMFFKQLSVLGDGSNINPEKSTEESNQEPTLDITDGVEISKNDKTVVTAVVEPPPPPPPPQKGKDNMKEKKASVEKLNKQESRESAEAAASLQFQAPDPVQVEIGVGASKDGQLKRTEKRQSLGSFFKAIRPKRMYDAEVQTDPVTILPAEKSK</sequence>
<feature type="region of interest" description="Disordered" evidence="1">
    <location>
        <begin position="269"/>
        <end position="415"/>
    </location>
</feature>
<comment type="caution">
    <text evidence="2">The sequence shown here is derived from an EMBL/GenBank/DDBJ whole genome shotgun (WGS) entry which is preliminary data.</text>
</comment>
<feature type="region of interest" description="Disordered" evidence="1">
    <location>
        <begin position="442"/>
        <end position="775"/>
    </location>
</feature>
<feature type="compositionally biased region" description="Low complexity" evidence="1">
    <location>
        <begin position="559"/>
        <end position="570"/>
    </location>
</feature>
<feature type="compositionally biased region" description="Basic and acidic residues" evidence="1">
    <location>
        <begin position="524"/>
        <end position="533"/>
    </location>
</feature>
<dbReference type="GO" id="GO:0042552">
    <property type="term" value="P:myelination"/>
    <property type="evidence" value="ECO:0007669"/>
    <property type="project" value="TreeGrafter"/>
</dbReference>
<dbReference type="InterPro" id="IPR026115">
    <property type="entry name" value="NABC1"/>
</dbReference>
<feature type="compositionally biased region" description="Basic and acidic residues" evidence="1">
    <location>
        <begin position="15"/>
        <end position="26"/>
    </location>
</feature>
<feature type="compositionally biased region" description="Polar residues" evidence="1">
    <location>
        <begin position="216"/>
        <end position="231"/>
    </location>
</feature>
<evidence type="ECO:0008006" key="4">
    <source>
        <dbReference type="Google" id="ProtNLM"/>
    </source>
</evidence>
<feature type="compositionally biased region" description="Pro residues" evidence="1">
    <location>
        <begin position="733"/>
        <end position="742"/>
    </location>
</feature>
<protein>
    <recommendedName>
        <fullName evidence="4">Breast carcinoma amplified sequence 1</fullName>
    </recommendedName>
</protein>
<reference evidence="2" key="1">
    <citation type="thesis" date="2020" institute="ProQuest LLC" country="789 East Eisenhower Parkway, Ann Arbor, MI, USA">
        <title>Comparative Genomics and Chromosome Evolution.</title>
        <authorList>
            <person name="Mudd A.B."/>
        </authorList>
    </citation>
    <scope>NUCLEOTIDE SEQUENCE</scope>
    <source>
        <strain evidence="2">237g6f4</strain>
        <tissue evidence="2">Blood</tissue>
    </source>
</reference>
<feature type="region of interest" description="Disordered" evidence="1">
    <location>
        <begin position="90"/>
        <end position="110"/>
    </location>
</feature>
<feature type="compositionally biased region" description="Basic and acidic residues" evidence="1">
    <location>
        <begin position="474"/>
        <end position="485"/>
    </location>
</feature>
<proteinExistence type="predicted"/>
<feature type="compositionally biased region" description="Basic and acidic residues" evidence="1">
    <location>
        <begin position="313"/>
        <end position="325"/>
    </location>
</feature>
<dbReference type="AlphaFoldDB" id="A0AAV7B3T2"/>
<dbReference type="PANTHER" id="PTHR15016:SF6">
    <property type="entry name" value="BREAST CARCINOMA-AMPLIFIED SEQUENCE 1"/>
    <property type="match status" value="1"/>
</dbReference>